<dbReference type="GO" id="GO:0003700">
    <property type="term" value="F:DNA-binding transcription factor activity"/>
    <property type="evidence" value="ECO:0007669"/>
    <property type="project" value="InterPro"/>
</dbReference>
<sequence>MKPQNFYLGINPIIVRYVRYYAKCIKRLKCFAHESIEDIEQELFCMIWPTVKKYDETKSSFPTFVSQLVKCRTINLIKKQSCKKRGGKEGISYVDSEALDGIVDERYHFANEVADRIDANYVISTLPEEWQTLCKQLELRSSLIPAGTITKVVVKIFPGGYGPNGLLTKSKDTDSIYVNLEFTVVEGPYARRKIYQIFGIQGSKVTEKGEDVWGKIGRSMIRSILESARNIYPHDDREEANLARKIKSISELNGLQCVVKVGVETNIYGEKNKIASVITPEHGNYASFMKSPQTVNWNL</sequence>
<dbReference type="GO" id="GO:0006352">
    <property type="term" value="P:DNA-templated transcription initiation"/>
    <property type="evidence" value="ECO:0007669"/>
    <property type="project" value="InterPro"/>
</dbReference>
<dbReference type="OrthoDB" id="6958145at2759"/>
<reference evidence="1 2" key="1">
    <citation type="submission" date="2019-08" db="EMBL/GenBank/DDBJ databases">
        <authorList>
            <person name="Alioto T."/>
            <person name="Alioto T."/>
            <person name="Gomez Garrido J."/>
        </authorList>
    </citation>
    <scope>NUCLEOTIDE SEQUENCE [LARGE SCALE GENOMIC DNA]</scope>
</reference>
<evidence type="ECO:0000313" key="1">
    <source>
        <dbReference type="EMBL" id="VVC46366.1"/>
    </source>
</evidence>
<dbReference type="Proteomes" id="UP000325440">
    <property type="component" value="Unassembled WGS sequence"/>
</dbReference>
<proteinExistence type="predicted"/>
<dbReference type="SUPFAM" id="SSF88946">
    <property type="entry name" value="Sigma2 domain of RNA polymerase sigma factors"/>
    <property type="match status" value="1"/>
</dbReference>
<dbReference type="Gene3D" id="1.10.1740.10">
    <property type="match status" value="1"/>
</dbReference>
<keyword evidence="2" id="KW-1185">Reference proteome</keyword>
<organism evidence="1 2">
    <name type="scientific">Cinara cedri</name>
    <dbReference type="NCBI Taxonomy" id="506608"/>
    <lineage>
        <taxon>Eukaryota</taxon>
        <taxon>Metazoa</taxon>
        <taxon>Ecdysozoa</taxon>
        <taxon>Arthropoda</taxon>
        <taxon>Hexapoda</taxon>
        <taxon>Insecta</taxon>
        <taxon>Pterygota</taxon>
        <taxon>Neoptera</taxon>
        <taxon>Paraneoptera</taxon>
        <taxon>Hemiptera</taxon>
        <taxon>Sternorrhyncha</taxon>
        <taxon>Aphidomorpha</taxon>
        <taxon>Aphidoidea</taxon>
        <taxon>Aphididae</taxon>
        <taxon>Lachninae</taxon>
        <taxon>Cinara</taxon>
    </lineage>
</organism>
<dbReference type="InterPro" id="IPR013325">
    <property type="entry name" value="RNA_pol_sigma_r2"/>
</dbReference>
<evidence type="ECO:0000313" key="2">
    <source>
        <dbReference type="Proteomes" id="UP000325440"/>
    </source>
</evidence>
<dbReference type="AlphaFoldDB" id="A0A5E4NS11"/>
<gene>
    <name evidence="1" type="ORF">CINCED_3A004070</name>
</gene>
<name>A0A5E4NS11_9HEMI</name>
<accession>A0A5E4NS11</accession>
<protein>
    <submittedName>
        <fullName evidence="1">RNA polymerase sigma factor, region 2,RNA polymerase sigma-70 region 2</fullName>
    </submittedName>
</protein>
<dbReference type="EMBL" id="CABPRJ010002480">
    <property type="protein sequence ID" value="VVC46366.1"/>
    <property type="molecule type" value="Genomic_DNA"/>
</dbReference>